<organism evidence="8 9">
    <name type="scientific">Panacagrimonas perspica</name>
    <dbReference type="NCBI Taxonomy" id="381431"/>
    <lineage>
        <taxon>Bacteria</taxon>
        <taxon>Pseudomonadati</taxon>
        <taxon>Pseudomonadota</taxon>
        <taxon>Gammaproteobacteria</taxon>
        <taxon>Nevskiales</taxon>
        <taxon>Nevskiaceae</taxon>
        <taxon>Panacagrimonas</taxon>
    </lineage>
</organism>
<keyword evidence="2 7" id="KW-0349">Heme</keyword>
<dbReference type="PANTHER" id="PTHR46696:SF4">
    <property type="entry name" value="BIOTIN BIOSYNTHESIS CYTOCHROME P450"/>
    <property type="match status" value="1"/>
</dbReference>
<evidence type="ECO:0000256" key="4">
    <source>
        <dbReference type="ARBA" id="ARBA00023002"/>
    </source>
</evidence>
<keyword evidence="6 7" id="KW-0503">Monooxygenase</keyword>
<keyword evidence="3 7" id="KW-0479">Metal-binding</keyword>
<dbReference type="AlphaFoldDB" id="A0A4V3F5H7"/>
<dbReference type="InterPro" id="IPR036396">
    <property type="entry name" value="Cyt_P450_sf"/>
</dbReference>
<comment type="similarity">
    <text evidence="1 7">Belongs to the cytochrome P450 family.</text>
</comment>
<dbReference type="PROSITE" id="PS00086">
    <property type="entry name" value="CYTOCHROME_P450"/>
    <property type="match status" value="1"/>
</dbReference>
<accession>A0A4V3F5H7</accession>
<dbReference type="EMBL" id="SOBT01000009">
    <property type="protein sequence ID" value="TDU28966.1"/>
    <property type="molecule type" value="Genomic_DNA"/>
</dbReference>
<dbReference type="Gene3D" id="1.10.630.10">
    <property type="entry name" value="Cytochrome P450"/>
    <property type="match status" value="1"/>
</dbReference>
<dbReference type="GO" id="GO:0006707">
    <property type="term" value="P:cholesterol catabolic process"/>
    <property type="evidence" value="ECO:0007669"/>
    <property type="project" value="TreeGrafter"/>
</dbReference>
<keyword evidence="9" id="KW-1185">Reference proteome</keyword>
<keyword evidence="4 7" id="KW-0560">Oxidoreductase</keyword>
<dbReference type="FunFam" id="1.10.630.10:FF:000018">
    <property type="entry name" value="Cytochrome P450 monooxygenase"/>
    <property type="match status" value="1"/>
</dbReference>
<dbReference type="SUPFAM" id="SSF48264">
    <property type="entry name" value="Cytochrome P450"/>
    <property type="match status" value="1"/>
</dbReference>
<sequence>MSVPKIPTELIAPAFNPATFGIGRREAIDQLFTRLRKDYPLALAEVPGYDPHWIVTKYEDIREISRQDHLFHSADRSKTLASQIAEKLMRDYSGGMPTIFKTLVHMDDPEHAEHRKVTQPEFYPQAIAKMESQIREMARRHIDEFLAKGQGADFATELAFRFPAEVVLTMIGVPKKDHQKLLDLTHWLFTYADPDLCRPGANITDPQEIIKTWDVVYNEFKNYFESMIHERQTCPMGDLTSLIANGKVGGCPMNERNMISYLVILSTAGHDSAAATSAMSMWMLAEHPELFRKMKDNPGLIRGFVDESIRWASPVQQFVRSATEDYVLRGQQIKKGDLLYLSYISANRDEEVFKDPFTFDPERSPNSHIAFGYGPHICLGQHLAKLEMRVLWEELLPRLASVEMAAPGKFAESEFVCGPKSVPINYTLA</sequence>
<evidence type="ECO:0000256" key="1">
    <source>
        <dbReference type="ARBA" id="ARBA00010617"/>
    </source>
</evidence>
<comment type="caution">
    <text evidence="8">The sequence shown here is derived from an EMBL/GenBank/DDBJ whole genome shotgun (WGS) entry which is preliminary data.</text>
</comment>
<evidence type="ECO:0000256" key="2">
    <source>
        <dbReference type="ARBA" id="ARBA00022617"/>
    </source>
</evidence>
<dbReference type="GO" id="GO:0005506">
    <property type="term" value="F:iron ion binding"/>
    <property type="evidence" value="ECO:0007669"/>
    <property type="project" value="InterPro"/>
</dbReference>
<dbReference type="Proteomes" id="UP000295341">
    <property type="component" value="Unassembled WGS sequence"/>
</dbReference>
<dbReference type="PANTHER" id="PTHR46696">
    <property type="entry name" value="P450, PUTATIVE (EUROFUNG)-RELATED"/>
    <property type="match status" value="1"/>
</dbReference>
<proteinExistence type="inferred from homology"/>
<protein>
    <recommendedName>
        <fullName evidence="10">Cytochrome P450</fullName>
    </recommendedName>
</protein>
<dbReference type="InterPro" id="IPR001128">
    <property type="entry name" value="Cyt_P450"/>
</dbReference>
<reference evidence="8 9" key="1">
    <citation type="submission" date="2019-03" db="EMBL/GenBank/DDBJ databases">
        <title>Genomic Encyclopedia of Type Strains, Phase IV (KMG-IV): sequencing the most valuable type-strain genomes for metagenomic binning, comparative biology and taxonomic classification.</title>
        <authorList>
            <person name="Goeker M."/>
        </authorList>
    </citation>
    <scope>NUCLEOTIDE SEQUENCE [LARGE SCALE GENOMIC DNA]</scope>
    <source>
        <strain evidence="8 9">DSM 26377</strain>
    </source>
</reference>
<evidence type="ECO:0000313" key="9">
    <source>
        <dbReference type="Proteomes" id="UP000295341"/>
    </source>
</evidence>
<dbReference type="GO" id="GO:0036199">
    <property type="term" value="F:cholest-4-en-3-one 26-monooxygenase activity"/>
    <property type="evidence" value="ECO:0007669"/>
    <property type="project" value="TreeGrafter"/>
</dbReference>
<dbReference type="InterPro" id="IPR017972">
    <property type="entry name" value="Cyt_P450_CS"/>
</dbReference>
<evidence type="ECO:0000256" key="6">
    <source>
        <dbReference type="ARBA" id="ARBA00023033"/>
    </source>
</evidence>
<dbReference type="PRINTS" id="PR00359">
    <property type="entry name" value="BP450"/>
</dbReference>
<evidence type="ECO:0000256" key="5">
    <source>
        <dbReference type="ARBA" id="ARBA00023004"/>
    </source>
</evidence>
<evidence type="ECO:0000313" key="8">
    <source>
        <dbReference type="EMBL" id="TDU28966.1"/>
    </source>
</evidence>
<dbReference type="GO" id="GO:0020037">
    <property type="term" value="F:heme binding"/>
    <property type="evidence" value="ECO:0007669"/>
    <property type="project" value="InterPro"/>
</dbReference>
<dbReference type="InterPro" id="IPR002397">
    <property type="entry name" value="Cyt_P450_B"/>
</dbReference>
<evidence type="ECO:0000256" key="7">
    <source>
        <dbReference type="RuleBase" id="RU000461"/>
    </source>
</evidence>
<evidence type="ECO:0008006" key="10">
    <source>
        <dbReference type="Google" id="ProtNLM"/>
    </source>
</evidence>
<gene>
    <name evidence="8" type="ORF">DFR24_3348</name>
</gene>
<dbReference type="CDD" id="cd11033">
    <property type="entry name" value="CYP142-like"/>
    <property type="match status" value="1"/>
</dbReference>
<dbReference type="RefSeq" id="WP_162851264.1">
    <property type="nucleotide sequence ID" value="NZ_MWIN01000018.1"/>
</dbReference>
<name>A0A4V3F5H7_9GAMM</name>
<keyword evidence="5 7" id="KW-0408">Iron</keyword>
<dbReference type="GO" id="GO:0008395">
    <property type="term" value="F:steroid hydroxylase activity"/>
    <property type="evidence" value="ECO:0007669"/>
    <property type="project" value="TreeGrafter"/>
</dbReference>
<dbReference type="Pfam" id="PF00067">
    <property type="entry name" value="p450"/>
    <property type="match status" value="1"/>
</dbReference>
<evidence type="ECO:0000256" key="3">
    <source>
        <dbReference type="ARBA" id="ARBA00022723"/>
    </source>
</evidence>